<feature type="compositionally biased region" description="Polar residues" evidence="1">
    <location>
        <begin position="60"/>
        <end position="89"/>
    </location>
</feature>
<feature type="compositionally biased region" description="Basic and acidic residues" evidence="1">
    <location>
        <begin position="30"/>
        <end position="41"/>
    </location>
</feature>
<name>A0A1L9PGF3_ASPVE</name>
<feature type="region of interest" description="Disordered" evidence="1">
    <location>
        <begin position="30"/>
        <end position="192"/>
    </location>
</feature>
<dbReference type="AlphaFoldDB" id="A0A1L9PGF3"/>
<dbReference type="STRING" id="1036611.A0A1L9PGF3"/>
<gene>
    <name evidence="2" type="ORF">ASPVEDRAFT_581072</name>
</gene>
<feature type="compositionally biased region" description="Polar residues" evidence="1">
    <location>
        <begin position="157"/>
        <end position="173"/>
    </location>
</feature>
<evidence type="ECO:0000256" key="1">
    <source>
        <dbReference type="SAM" id="MobiDB-lite"/>
    </source>
</evidence>
<protein>
    <submittedName>
        <fullName evidence="2">Uncharacterized protein</fullName>
    </submittedName>
</protein>
<dbReference type="VEuPathDB" id="FungiDB:ASPVEDRAFT_581072"/>
<dbReference type="EMBL" id="KV878127">
    <property type="protein sequence ID" value="OJJ00600.1"/>
    <property type="molecule type" value="Genomic_DNA"/>
</dbReference>
<feature type="compositionally biased region" description="Basic and acidic residues" evidence="1">
    <location>
        <begin position="174"/>
        <end position="192"/>
    </location>
</feature>
<dbReference type="RefSeq" id="XP_040666362.1">
    <property type="nucleotide sequence ID" value="XM_040815408.1"/>
</dbReference>
<accession>A0A1L9PGF3</accession>
<dbReference type="Proteomes" id="UP000184073">
    <property type="component" value="Unassembled WGS sequence"/>
</dbReference>
<feature type="compositionally biased region" description="Basic and acidic residues" evidence="1">
    <location>
        <begin position="133"/>
        <end position="142"/>
    </location>
</feature>
<keyword evidence="3" id="KW-1185">Reference proteome</keyword>
<dbReference type="GeneID" id="63730919"/>
<dbReference type="OrthoDB" id="4510132at2759"/>
<organism evidence="2 3">
    <name type="scientific">Aspergillus versicolor CBS 583.65</name>
    <dbReference type="NCBI Taxonomy" id="1036611"/>
    <lineage>
        <taxon>Eukaryota</taxon>
        <taxon>Fungi</taxon>
        <taxon>Dikarya</taxon>
        <taxon>Ascomycota</taxon>
        <taxon>Pezizomycotina</taxon>
        <taxon>Eurotiomycetes</taxon>
        <taxon>Eurotiomycetidae</taxon>
        <taxon>Eurotiales</taxon>
        <taxon>Aspergillaceae</taxon>
        <taxon>Aspergillus</taxon>
        <taxon>Aspergillus subgen. Nidulantes</taxon>
    </lineage>
</organism>
<evidence type="ECO:0000313" key="3">
    <source>
        <dbReference type="Proteomes" id="UP000184073"/>
    </source>
</evidence>
<evidence type="ECO:0000313" key="2">
    <source>
        <dbReference type="EMBL" id="OJJ00600.1"/>
    </source>
</evidence>
<reference evidence="3" key="1">
    <citation type="journal article" date="2017" name="Genome Biol.">
        <title>Comparative genomics reveals high biological diversity and specific adaptations in the industrially and medically important fungal genus Aspergillus.</title>
        <authorList>
            <person name="de Vries R.P."/>
            <person name="Riley R."/>
            <person name="Wiebenga A."/>
            <person name="Aguilar-Osorio G."/>
            <person name="Amillis S."/>
            <person name="Uchima C.A."/>
            <person name="Anderluh G."/>
            <person name="Asadollahi M."/>
            <person name="Askin M."/>
            <person name="Barry K."/>
            <person name="Battaglia E."/>
            <person name="Bayram O."/>
            <person name="Benocci T."/>
            <person name="Braus-Stromeyer S.A."/>
            <person name="Caldana C."/>
            <person name="Canovas D."/>
            <person name="Cerqueira G.C."/>
            <person name="Chen F."/>
            <person name="Chen W."/>
            <person name="Choi C."/>
            <person name="Clum A."/>
            <person name="Dos Santos R.A."/>
            <person name="Damasio A.R."/>
            <person name="Diallinas G."/>
            <person name="Emri T."/>
            <person name="Fekete E."/>
            <person name="Flipphi M."/>
            <person name="Freyberg S."/>
            <person name="Gallo A."/>
            <person name="Gournas C."/>
            <person name="Habgood R."/>
            <person name="Hainaut M."/>
            <person name="Harispe M.L."/>
            <person name="Henrissat B."/>
            <person name="Hilden K.S."/>
            <person name="Hope R."/>
            <person name="Hossain A."/>
            <person name="Karabika E."/>
            <person name="Karaffa L."/>
            <person name="Karanyi Z."/>
            <person name="Krasevec N."/>
            <person name="Kuo A."/>
            <person name="Kusch H."/>
            <person name="LaButti K."/>
            <person name="Lagendijk E.L."/>
            <person name="Lapidus A."/>
            <person name="Levasseur A."/>
            <person name="Lindquist E."/>
            <person name="Lipzen A."/>
            <person name="Logrieco A.F."/>
            <person name="MacCabe A."/>
            <person name="Maekelae M.R."/>
            <person name="Malavazi I."/>
            <person name="Melin P."/>
            <person name="Meyer V."/>
            <person name="Mielnichuk N."/>
            <person name="Miskei M."/>
            <person name="Molnar A.P."/>
            <person name="Mule G."/>
            <person name="Ngan C.Y."/>
            <person name="Orejas M."/>
            <person name="Orosz E."/>
            <person name="Ouedraogo J.P."/>
            <person name="Overkamp K.M."/>
            <person name="Park H.-S."/>
            <person name="Perrone G."/>
            <person name="Piumi F."/>
            <person name="Punt P.J."/>
            <person name="Ram A.F."/>
            <person name="Ramon A."/>
            <person name="Rauscher S."/>
            <person name="Record E."/>
            <person name="Riano-Pachon D.M."/>
            <person name="Robert V."/>
            <person name="Roehrig J."/>
            <person name="Ruller R."/>
            <person name="Salamov A."/>
            <person name="Salih N.S."/>
            <person name="Samson R.A."/>
            <person name="Sandor E."/>
            <person name="Sanguinetti M."/>
            <person name="Schuetze T."/>
            <person name="Sepcic K."/>
            <person name="Shelest E."/>
            <person name="Sherlock G."/>
            <person name="Sophianopoulou V."/>
            <person name="Squina F.M."/>
            <person name="Sun H."/>
            <person name="Susca A."/>
            <person name="Todd R.B."/>
            <person name="Tsang A."/>
            <person name="Unkles S.E."/>
            <person name="van de Wiele N."/>
            <person name="van Rossen-Uffink D."/>
            <person name="Oliveira J.V."/>
            <person name="Vesth T.C."/>
            <person name="Visser J."/>
            <person name="Yu J.-H."/>
            <person name="Zhou M."/>
            <person name="Andersen M.R."/>
            <person name="Archer D.B."/>
            <person name="Baker S.E."/>
            <person name="Benoit I."/>
            <person name="Brakhage A.A."/>
            <person name="Braus G.H."/>
            <person name="Fischer R."/>
            <person name="Frisvad J.C."/>
            <person name="Goldman G.H."/>
            <person name="Houbraken J."/>
            <person name="Oakley B."/>
            <person name="Pocsi I."/>
            <person name="Scazzocchio C."/>
            <person name="Seiboth B."/>
            <person name="vanKuyk P.A."/>
            <person name="Wortman J."/>
            <person name="Dyer P.S."/>
            <person name="Grigoriev I.V."/>
        </authorList>
    </citation>
    <scope>NUCLEOTIDE SEQUENCE [LARGE SCALE GENOMIC DNA]</scope>
    <source>
        <strain evidence="3">CBS 583.65</strain>
    </source>
</reference>
<proteinExistence type="predicted"/>
<sequence length="226" mass="25494">MQEVKSEATRELQTKEKRVQYLEKKVQHLREERAAKAREFSEAQQHISRLMGVMGFKPASSDNRTSSKQRPRPSSEQSQTATVQTNSARALSPIRDDDPTASSTSPRPVARTPKRTRNNAFPPDQPSPSRSLESSKKSRESPPRASPQKHQVRTPLGETSLNSLPDSQTTEKLSYSRHESFHDSRINPKGDQNHLDDIDLDLDLEFSKDFVFTSTSLSEMNGHGRV</sequence>